<feature type="compositionally biased region" description="Basic and acidic residues" evidence="1">
    <location>
        <begin position="116"/>
        <end position="125"/>
    </location>
</feature>
<organism evidence="2 3">
    <name type="scientific">Somion occarium</name>
    <dbReference type="NCBI Taxonomy" id="3059160"/>
    <lineage>
        <taxon>Eukaryota</taxon>
        <taxon>Fungi</taxon>
        <taxon>Dikarya</taxon>
        <taxon>Basidiomycota</taxon>
        <taxon>Agaricomycotina</taxon>
        <taxon>Agaricomycetes</taxon>
        <taxon>Polyporales</taxon>
        <taxon>Cerrenaceae</taxon>
        <taxon>Somion</taxon>
    </lineage>
</organism>
<protein>
    <recommendedName>
        <fullName evidence="4">F-box domain-containing protein</fullName>
    </recommendedName>
</protein>
<keyword evidence="3" id="KW-1185">Reference proteome</keyword>
<dbReference type="CDD" id="cd09917">
    <property type="entry name" value="F-box_SF"/>
    <property type="match status" value="1"/>
</dbReference>
<feature type="compositionally biased region" description="Basic and acidic residues" evidence="1">
    <location>
        <begin position="78"/>
        <end position="97"/>
    </location>
</feature>
<feature type="compositionally biased region" description="Polar residues" evidence="1">
    <location>
        <begin position="98"/>
        <end position="115"/>
    </location>
</feature>
<dbReference type="EMBL" id="OZ037948">
    <property type="protein sequence ID" value="CAL1708727.1"/>
    <property type="molecule type" value="Genomic_DNA"/>
</dbReference>
<dbReference type="Proteomes" id="UP001497453">
    <property type="component" value="Chromosome 5"/>
</dbReference>
<gene>
    <name evidence="2" type="ORF">GFSPODELE1_LOCUS6994</name>
</gene>
<accession>A0ABP1DNJ7</accession>
<feature type="compositionally biased region" description="Low complexity" evidence="1">
    <location>
        <begin position="1"/>
        <end position="17"/>
    </location>
</feature>
<dbReference type="SUPFAM" id="SSF52047">
    <property type="entry name" value="RNI-like"/>
    <property type="match status" value="1"/>
</dbReference>
<name>A0ABP1DNJ7_9APHY</name>
<feature type="compositionally biased region" description="Basic and acidic residues" evidence="1">
    <location>
        <begin position="24"/>
        <end position="37"/>
    </location>
</feature>
<evidence type="ECO:0008006" key="4">
    <source>
        <dbReference type="Google" id="ProtNLM"/>
    </source>
</evidence>
<reference evidence="3" key="1">
    <citation type="submission" date="2024-04" db="EMBL/GenBank/DDBJ databases">
        <authorList>
            <person name="Shaw F."/>
            <person name="Minotto A."/>
        </authorList>
    </citation>
    <scope>NUCLEOTIDE SEQUENCE [LARGE SCALE GENOMIC DNA]</scope>
</reference>
<dbReference type="Gene3D" id="3.80.10.10">
    <property type="entry name" value="Ribonuclease Inhibitor"/>
    <property type="match status" value="1"/>
</dbReference>
<sequence length="621" mass="69451">MSSPSSSTNPESHASPSALGTRKHPAEDSVDKEEPAKRPRLTNSSHDVKPEGHPGESSSRSPETLNPLKRPANDAEPEPPHSGDSDNRAIKKIRLESQSKPAVEQQKPSGGSSNAEEARHKRPLADEALPDLDDGPPPVKRIRVKGANRSRKPQKQHDDALLLPVELHHEILEWLWVDGSFLDRYYLVKTLRACARTCLRWRSAARPHIFRFLKIKSPSRLNDLTALIQVDPQVAGWIQKVRLDGVSISYRDELRKRLGSVDEDKDCWIYGFPSEIGVPLPSLKCLELTGFAHLSKKREDQEAFASWIRGLAELRSVVELNMVRCEMSSNGLTAIVRAFPKLVEVGFASVDFTAPNIASLRDDSSLPNPSSKQERPIKTDVPDSEAIFVDKLSIPPTLDDAKGTPASSHDDPPLPVHYPLFHPPPLLQSFTINNVFTDLLQFDFHLVRDWLRPEILARSLKSLDIESFVDGPTLANFIASLGMSPALECLHLYVGDGHQGVIDSMVDIHNLTNLTSIRLVTHEVCDRADIEAAHYFLSQLNAPRLQAISISIPYPHGFQMFEGTDEYLAKEFGGIKELRVEYSADNPGKTKKDWEEITAMFPLMAERGILRVDHWDLPYLF</sequence>
<proteinExistence type="predicted"/>
<evidence type="ECO:0000313" key="3">
    <source>
        <dbReference type="Proteomes" id="UP001497453"/>
    </source>
</evidence>
<evidence type="ECO:0000256" key="1">
    <source>
        <dbReference type="SAM" id="MobiDB-lite"/>
    </source>
</evidence>
<feature type="compositionally biased region" description="Basic residues" evidence="1">
    <location>
        <begin position="140"/>
        <end position="154"/>
    </location>
</feature>
<dbReference type="InterPro" id="IPR032675">
    <property type="entry name" value="LRR_dom_sf"/>
</dbReference>
<evidence type="ECO:0000313" key="2">
    <source>
        <dbReference type="EMBL" id="CAL1708727.1"/>
    </source>
</evidence>
<feature type="region of interest" description="Disordered" evidence="1">
    <location>
        <begin position="1"/>
        <end position="157"/>
    </location>
</feature>